<dbReference type="STRING" id="33960.TY91_09650"/>
<keyword evidence="4" id="KW-0472">Membrane</keyword>
<dbReference type="PANTHER" id="PTHR43630:SF1">
    <property type="entry name" value="POLY-BETA-1,6-N-ACETYL-D-GLUCOSAMINE SYNTHASE"/>
    <property type="match status" value="1"/>
</dbReference>
<keyword evidence="4" id="KW-0812">Transmembrane</keyword>
<dbReference type="InterPro" id="IPR001173">
    <property type="entry name" value="Glyco_trans_2-like"/>
</dbReference>
<evidence type="ECO:0000256" key="1">
    <source>
        <dbReference type="ARBA" id="ARBA00006739"/>
    </source>
</evidence>
<name>A0A0R2B4J1_SECCO</name>
<dbReference type="Gene3D" id="3.90.550.10">
    <property type="entry name" value="Spore Coat Polysaccharide Biosynthesis Protein SpsA, Chain A"/>
    <property type="match status" value="1"/>
</dbReference>
<reference evidence="6 7" key="1">
    <citation type="journal article" date="2015" name="Genome Announc.">
        <title>Expanding the biotechnology potential of lactobacilli through comparative genomics of 213 strains and associated genera.</title>
        <authorList>
            <person name="Sun Z."/>
            <person name="Harris H.M."/>
            <person name="McCann A."/>
            <person name="Guo C."/>
            <person name="Argimon S."/>
            <person name="Zhang W."/>
            <person name="Yang X."/>
            <person name="Jeffery I.B."/>
            <person name="Cooney J.C."/>
            <person name="Kagawa T.F."/>
            <person name="Liu W."/>
            <person name="Song Y."/>
            <person name="Salvetti E."/>
            <person name="Wrobel A."/>
            <person name="Rasinkangas P."/>
            <person name="Parkhill J."/>
            <person name="Rea M.C."/>
            <person name="O'Sullivan O."/>
            <person name="Ritari J."/>
            <person name="Douillard F.P."/>
            <person name="Paul Ross R."/>
            <person name="Yang R."/>
            <person name="Briner A.E."/>
            <person name="Felis G.E."/>
            <person name="de Vos W.M."/>
            <person name="Barrangou R."/>
            <person name="Klaenhammer T.R."/>
            <person name="Caufield P.W."/>
            <person name="Cui Y."/>
            <person name="Zhang H."/>
            <person name="O'Toole P.W."/>
        </authorList>
    </citation>
    <scope>NUCLEOTIDE SEQUENCE [LARGE SCALE GENOMIC DNA]</scope>
    <source>
        <strain evidence="6 7">DSM 20515</strain>
    </source>
</reference>
<evidence type="ECO:0000313" key="7">
    <source>
        <dbReference type="Proteomes" id="UP000051845"/>
    </source>
</evidence>
<keyword evidence="3 6" id="KW-0808">Transferase</keyword>
<feature type="domain" description="Glycosyltransferase 2-like" evidence="5">
    <location>
        <begin position="75"/>
        <end position="244"/>
    </location>
</feature>
<protein>
    <submittedName>
        <fullName evidence="6">Family 2 glycosyl transferase</fullName>
    </submittedName>
</protein>
<keyword evidence="4" id="KW-1133">Transmembrane helix</keyword>
<evidence type="ECO:0000256" key="3">
    <source>
        <dbReference type="ARBA" id="ARBA00022679"/>
    </source>
</evidence>
<dbReference type="PATRIC" id="fig|1423733.4.peg.209"/>
<sequence>MPSLDAPELISIAFSVTLLLDSTGETFMFLLSMFVILYPLIVSIIWIMGSIFFGIQQHQMPLKQPASDADLPLVSVLIPSHNEEETLYEVVASVADLTYRHFELILIDDGSDDATLKVMYQLQRHYQDQFVIKVVPIVDNGGKANALNIGLKQAAGDYLLCLDSDAYVDQDALSHMMLRFYNDPKAGAVAGRPVVRNRTTLLGRLQLLEYIGIIDIIKRGQAFITGHITTVSGVIVVYRRSAVESVNKWTVEALTEDIDMTWKLYTKDWHVIYCPQAVSWILVPEHIRALIRQRRRWARGGLEVLVHNRQLIFTGKLAEQWLLVDMIISNVWALCCAFSVLLYFLTILLAQALILDGGILFVLTIISIIQFIIGFTSSQRQGYVDWQDLLLLPLYFIFYWVVNLVSCITALGSFFLDPQRKGVWSSPDRGV</sequence>
<accession>A0A0R2B4J1</accession>
<dbReference type="CDD" id="cd06423">
    <property type="entry name" value="CESA_like"/>
    <property type="match status" value="1"/>
</dbReference>
<dbReference type="EMBL" id="AYYR01000082">
    <property type="protein sequence ID" value="KRM74430.1"/>
    <property type="molecule type" value="Genomic_DNA"/>
</dbReference>
<gene>
    <name evidence="6" type="ORF">FC82_GL000190</name>
</gene>
<proteinExistence type="inferred from homology"/>
<dbReference type="Proteomes" id="UP000051845">
    <property type="component" value="Unassembled WGS sequence"/>
</dbReference>
<organism evidence="6 7">
    <name type="scientific">Secundilactobacillus collinoides DSM 20515 = JCM 1123</name>
    <dbReference type="NCBI Taxonomy" id="1423733"/>
    <lineage>
        <taxon>Bacteria</taxon>
        <taxon>Bacillati</taxon>
        <taxon>Bacillota</taxon>
        <taxon>Bacilli</taxon>
        <taxon>Lactobacillales</taxon>
        <taxon>Lactobacillaceae</taxon>
        <taxon>Secundilactobacillus</taxon>
    </lineage>
</organism>
<feature type="transmembrane region" description="Helical" evidence="4">
    <location>
        <begin position="389"/>
        <end position="416"/>
    </location>
</feature>
<evidence type="ECO:0000256" key="2">
    <source>
        <dbReference type="ARBA" id="ARBA00022676"/>
    </source>
</evidence>
<keyword evidence="2" id="KW-0328">Glycosyltransferase</keyword>
<evidence type="ECO:0000313" key="6">
    <source>
        <dbReference type="EMBL" id="KRM74430.1"/>
    </source>
</evidence>
<evidence type="ECO:0000259" key="5">
    <source>
        <dbReference type="Pfam" id="PF00535"/>
    </source>
</evidence>
<evidence type="ECO:0000256" key="4">
    <source>
        <dbReference type="SAM" id="Phobius"/>
    </source>
</evidence>
<dbReference type="Pfam" id="PF00535">
    <property type="entry name" value="Glycos_transf_2"/>
    <property type="match status" value="1"/>
</dbReference>
<dbReference type="GO" id="GO:0016757">
    <property type="term" value="F:glycosyltransferase activity"/>
    <property type="evidence" value="ECO:0007669"/>
    <property type="project" value="UniProtKB-KW"/>
</dbReference>
<comment type="caution">
    <text evidence="6">The sequence shown here is derived from an EMBL/GenBank/DDBJ whole genome shotgun (WGS) entry which is preliminary data.</text>
</comment>
<feature type="transmembrane region" description="Helical" evidence="4">
    <location>
        <begin position="359"/>
        <end position="377"/>
    </location>
</feature>
<comment type="similarity">
    <text evidence="1">Belongs to the glycosyltransferase 2 family.</text>
</comment>
<dbReference type="InterPro" id="IPR029044">
    <property type="entry name" value="Nucleotide-diphossugar_trans"/>
</dbReference>
<dbReference type="AlphaFoldDB" id="A0A0R2B4J1"/>
<dbReference type="SUPFAM" id="SSF53448">
    <property type="entry name" value="Nucleotide-diphospho-sugar transferases"/>
    <property type="match status" value="1"/>
</dbReference>
<feature type="transmembrane region" description="Helical" evidence="4">
    <location>
        <begin position="27"/>
        <end position="55"/>
    </location>
</feature>
<dbReference type="PANTHER" id="PTHR43630">
    <property type="entry name" value="POLY-BETA-1,6-N-ACETYL-D-GLUCOSAMINE SYNTHASE"/>
    <property type="match status" value="1"/>
</dbReference>
<feature type="transmembrane region" description="Helical" evidence="4">
    <location>
        <begin position="331"/>
        <end position="353"/>
    </location>
</feature>